<evidence type="ECO:0000313" key="1">
    <source>
        <dbReference type="EMBL" id="PWV95880.1"/>
    </source>
</evidence>
<evidence type="ECO:0000313" key="2">
    <source>
        <dbReference type="Proteomes" id="UP000246635"/>
    </source>
</evidence>
<name>A0A2V2YWZ3_9BACL</name>
<dbReference type="Gene3D" id="3.10.310.10">
    <property type="entry name" value="Diaminopimelate Epimerase, Chain A, domain 1"/>
    <property type="match status" value="1"/>
</dbReference>
<accession>A0A2V2YWZ3</accession>
<keyword evidence="2" id="KW-1185">Reference proteome</keyword>
<comment type="caution">
    <text evidence="1">The sequence shown here is derived from an EMBL/GenBank/DDBJ whole genome shotgun (WGS) entry which is preliminary data.</text>
</comment>
<dbReference type="GO" id="GO:0003824">
    <property type="term" value="F:catalytic activity"/>
    <property type="evidence" value="ECO:0007669"/>
    <property type="project" value="InterPro"/>
</dbReference>
<sequence length="65" mass="6877">MTGTASGVMGADYAKYIRSEPVLNLVVEQGQEIGRNGRVEVAVMNGSEVAITGTAVYVAEFEVQI</sequence>
<dbReference type="InterPro" id="IPR003719">
    <property type="entry name" value="Phenazine_PhzF-like"/>
</dbReference>
<dbReference type="Proteomes" id="UP000246635">
    <property type="component" value="Unassembled WGS sequence"/>
</dbReference>
<dbReference type="EMBL" id="QGTQ01000024">
    <property type="protein sequence ID" value="PWV95880.1"/>
    <property type="molecule type" value="Genomic_DNA"/>
</dbReference>
<protein>
    <submittedName>
        <fullName evidence="1">PhzF family phenazine biosynthesis protein</fullName>
    </submittedName>
</protein>
<gene>
    <name evidence="1" type="ORF">DFQ01_12453</name>
</gene>
<reference evidence="1 2" key="1">
    <citation type="submission" date="2018-05" db="EMBL/GenBank/DDBJ databases">
        <title>Genomic Encyclopedia of Type Strains, Phase III (KMG-III): the genomes of soil and plant-associated and newly described type strains.</title>
        <authorList>
            <person name="Whitman W."/>
        </authorList>
    </citation>
    <scope>NUCLEOTIDE SEQUENCE [LARGE SCALE GENOMIC DNA]</scope>
    <source>
        <strain evidence="1 2">CECT 5696</strain>
    </source>
</reference>
<dbReference type="Pfam" id="PF02567">
    <property type="entry name" value="PhzC-PhzF"/>
    <property type="match status" value="1"/>
</dbReference>
<dbReference type="AlphaFoldDB" id="A0A2V2YWZ3"/>
<organism evidence="1 2">
    <name type="scientific">Paenibacillus cellulosilyticus</name>
    <dbReference type="NCBI Taxonomy" id="375489"/>
    <lineage>
        <taxon>Bacteria</taxon>
        <taxon>Bacillati</taxon>
        <taxon>Bacillota</taxon>
        <taxon>Bacilli</taxon>
        <taxon>Bacillales</taxon>
        <taxon>Paenibacillaceae</taxon>
        <taxon>Paenibacillus</taxon>
    </lineage>
</organism>
<dbReference type="SUPFAM" id="SSF54506">
    <property type="entry name" value="Diaminopimelate epimerase-like"/>
    <property type="match status" value="1"/>
</dbReference>
<proteinExistence type="predicted"/>